<evidence type="ECO:0000313" key="2">
    <source>
        <dbReference type="Proteomes" id="UP001279734"/>
    </source>
</evidence>
<gene>
    <name evidence="1" type="ORF">Nepgr_009799</name>
</gene>
<protein>
    <submittedName>
        <fullName evidence="1">Uncharacterized protein</fullName>
    </submittedName>
</protein>
<organism evidence="1 2">
    <name type="scientific">Nepenthes gracilis</name>
    <name type="common">Slender pitcher plant</name>
    <dbReference type="NCBI Taxonomy" id="150966"/>
    <lineage>
        <taxon>Eukaryota</taxon>
        <taxon>Viridiplantae</taxon>
        <taxon>Streptophyta</taxon>
        <taxon>Embryophyta</taxon>
        <taxon>Tracheophyta</taxon>
        <taxon>Spermatophyta</taxon>
        <taxon>Magnoliopsida</taxon>
        <taxon>eudicotyledons</taxon>
        <taxon>Gunneridae</taxon>
        <taxon>Pentapetalae</taxon>
        <taxon>Caryophyllales</taxon>
        <taxon>Nepenthaceae</taxon>
        <taxon>Nepenthes</taxon>
    </lineage>
</organism>
<dbReference type="Proteomes" id="UP001279734">
    <property type="component" value="Unassembled WGS sequence"/>
</dbReference>
<comment type="caution">
    <text evidence="1">The sequence shown here is derived from an EMBL/GenBank/DDBJ whole genome shotgun (WGS) entry which is preliminary data.</text>
</comment>
<keyword evidence="2" id="KW-1185">Reference proteome</keyword>
<dbReference type="AlphaFoldDB" id="A0AAD3SBY5"/>
<proteinExistence type="predicted"/>
<accession>A0AAD3SBY5</accession>
<dbReference type="EMBL" id="BSYO01000007">
    <property type="protein sequence ID" value="GMH07959.1"/>
    <property type="molecule type" value="Genomic_DNA"/>
</dbReference>
<evidence type="ECO:0000313" key="1">
    <source>
        <dbReference type="EMBL" id="GMH07959.1"/>
    </source>
</evidence>
<name>A0AAD3SBY5_NEPGR</name>
<sequence>MTLKRKETERSGMQWQKLRFHNSCRSGREFQDGAEGLNKQLKRDRSSVNANAYIALSSTPLIAFLGIDGRSCLTAMDLEKHNESRCWPLYLSFSPSSFGHFQSSVCCHGDAVFSDN</sequence>
<reference evidence="1" key="1">
    <citation type="submission" date="2023-05" db="EMBL/GenBank/DDBJ databases">
        <title>Nepenthes gracilis genome sequencing.</title>
        <authorList>
            <person name="Fukushima K."/>
        </authorList>
    </citation>
    <scope>NUCLEOTIDE SEQUENCE</scope>
    <source>
        <strain evidence="1">SING2019-196</strain>
    </source>
</reference>